<dbReference type="Proteomes" id="UP000553776">
    <property type="component" value="Unassembled WGS sequence"/>
</dbReference>
<dbReference type="InterPro" id="IPR041552">
    <property type="entry name" value="UvrA_DNA-bd"/>
</dbReference>
<evidence type="ECO:0000256" key="2">
    <source>
        <dbReference type="ARBA" id="ARBA00022490"/>
    </source>
</evidence>
<dbReference type="SUPFAM" id="SSF52540">
    <property type="entry name" value="P-loop containing nucleoside triphosphate hydrolases"/>
    <property type="match status" value="2"/>
</dbReference>
<dbReference type="GO" id="GO:0016887">
    <property type="term" value="F:ATP hydrolysis activity"/>
    <property type="evidence" value="ECO:0007669"/>
    <property type="project" value="InterPro"/>
</dbReference>
<accession>A0A841TT25</accession>
<dbReference type="InterPro" id="IPR027417">
    <property type="entry name" value="P-loop_NTPase"/>
</dbReference>
<dbReference type="PANTHER" id="PTHR43152:SF3">
    <property type="entry name" value="UVRABC SYSTEM PROTEIN A"/>
    <property type="match status" value="1"/>
</dbReference>
<evidence type="ECO:0000256" key="17">
    <source>
        <dbReference type="SAM" id="MobiDB-lite"/>
    </source>
</evidence>
<dbReference type="InterPro" id="IPR003439">
    <property type="entry name" value="ABC_transporter-like_ATP-bd"/>
</dbReference>
<comment type="subcellular location">
    <subcellularLocation>
        <location evidence="1">Cytoplasm</location>
    </subcellularLocation>
</comment>
<evidence type="ECO:0000256" key="10">
    <source>
        <dbReference type="ARBA" id="ARBA00022840"/>
    </source>
</evidence>
<evidence type="ECO:0000256" key="1">
    <source>
        <dbReference type="ARBA" id="ARBA00004496"/>
    </source>
</evidence>
<dbReference type="RefSeq" id="WP_185134049.1">
    <property type="nucleotide sequence ID" value="NZ_JACJVR010000004.1"/>
</dbReference>
<evidence type="ECO:0000256" key="9">
    <source>
        <dbReference type="ARBA" id="ARBA00022833"/>
    </source>
</evidence>
<evidence type="ECO:0000313" key="19">
    <source>
        <dbReference type="EMBL" id="MBB6690012.1"/>
    </source>
</evidence>
<evidence type="ECO:0000256" key="13">
    <source>
        <dbReference type="ARBA" id="ARBA00023204"/>
    </source>
</evidence>
<keyword evidence="9" id="KW-0862">Zinc</keyword>
<keyword evidence="10" id="KW-0067">ATP-binding</keyword>
<keyword evidence="4" id="KW-0677">Repeat</keyword>
<keyword evidence="3" id="KW-0479">Metal-binding</keyword>
<comment type="caution">
    <text evidence="19">The sequence shown here is derived from an EMBL/GenBank/DDBJ whole genome shotgun (WGS) entry which is preliminary data.</text>
</comment>
<dbReference type="InterPro" id="IPR017871">
    <property type="entry name" value="ABC_transporter-like_CS"/>
</dbReference>
<keyword evidence="11" id="KW-0267">Excision nuclease</keyword>
<keyword evidence="2" id="KW-0963">Cytoplasm</keyword>
<keyword evidence="7" id="KW-0228">DNA excision</keyword>
<keyword evidence="20" id="KW-1185">Reference proteome</keyword>
<dbReference type="PROSITE" id="PS00211">
    <property type="entry name" value="ABC_TRANSPORTER_1"/>
    <property type="match status" value="2"/>
</dbReference>
<evidence type="ECO:0000256" key="14">
    <source>
        <dbReference type="ARBA" id="ARBA00038000"/>
    </source>
</evidence>
<evidence type="ECO:0000256" key="5">
    <source>
        <dbReference type="ARBA" id="ARBA00022741"/>
    </source>
</evidence>
<evidence type="ECO:0000259" key="18">
    <source>
        <dbReference type="PROSITE" id="PS50893"/>
    </source>
</evidence>
<dbReference type="GO" id="GO:0005524">
    <property type="term" value="F:ATP binding"/>
    <property type="evidence" value="ECO:0007669"/>
    <property type="project" value="UniProtKB-KW"/>
</dbReference>
<dbReference type="GO" id="GO:0005737">
    <property type="term" value="C:cytoplasm"/>
    <property type="evidence" value="ECO:0007669"/>
    <property type="project" value="UniProtKB-SubCell"/>
</dbReference>
<evidence type="ECO:0000256" key="7">
    <source>
        <dbReference type="ARBA" id="ARBA00022769"/>
    </source>
</evidence>
<dbReference type="EMBL" id="JACJVR010000004">
    <property type="protein sequence ID" value="MBB6690012.1"/>
    <property type="molecule type" value="Genomic_DNA"/>
</dbReference>
<keyword evidence="8" id="KW-0863">Zinc-finger</keyword>
<keyword evidence="13" id="KW-0234">DNA repair</keyword>
<dbReference type="Gene3D" id="1.20.1580.10">
    <property type="entry name" value="ABC transporter ATPase like domain"/>
    <property type="match status" value="2"/>
</dbReference>
<evidence type="ECO:0000256" key="4">
    <source>
        <dbReference type="ARBA" id="ARBA00022737"/>
    </source>
</evidence>
<evidence type="ECO:0000256" key="12">
    <source>
        <dbReference type="ARBA" id="ARBA00023125"/>
    </source>
</evidence>
<protein>
    <recommendedName>
        <fullName evidence="15">UvrABC system protein A</fullName>
    </recommendedName>
    <alternativeName>
        <fullName evidence="16">Excinuclease ABC subunit A</fullName>
    </alternativeName>
</protein>
<dbReference type="PANTHER" id="PTHR43152">
    <property type="entry name" value="UVRABC SYSTEM PROTEIN A"/>
    <property type="match status" value="1"/>
</dbReference>
<gene>
    <name evidence="19" type="ORF">H7B90_01225</name>
</gene>
<dbReference type="GO" id="GO:0008270">
    <property type="term" value="F:zinc ion binding"/>
    <property type="evidence" value="ECO:0007669"/>
    <property type="project" value="UniProtKB-KW"/>
</dbReference>
<reference evidence="19 20" key="1">
    <citation type="submission" date="2020-08" db="EMBL/GenBank/DDBJ databases">
        <title>Cohnella phylogeny.</title>
        <authorList>
            <person name="Dunlap C."/>
        </authorList>
    </citation>
    <scope>NUCLEOTIDE SEQUENCE [LARGE SCALE GENOMIC DNA]</scope>
    <source>
        <strain evidence="19 20">DSM 25239</strain>
    </source>
</reference>
<evidence type="ECO:0000256" key="15">
    <source>
        <dbReference type="ARBA" id="ARBA00039316"/>
    </source>
</evidence>
<dbReference type="AlphaFoldDB" id="A0A841TT25"/>
<feature type="region of interest" description="Disordered" evidence="17">
    <location>
        <begin position="492"/>
        <end position="525"/>
    </location>
</feature>
<organism evidence="19 20">
    <name type="scientific">Cohnella xylanilytica</name>
    <dbReference type="NCBI Taxonomy" id="557555"/>
    <lineage>
        <taxon>Bacteria</taxon>
        <taxon>Bacillati</taxon>
        <taxon>Bacillota</taxon>
        <taxon>Bacilli</taxon>
        <taxon>Bacillales</taxon>
        <taxon>Paenibacillaceae</taxon>
        <taxon>Cohnella</taxon>
    </lineage>
</organism>
<comment type="similarity">
    <text evidence="14">Belongs to the ABC transporter superfamily. UvrA family.</text>
</comment>
<name>A0A841TT25_9BACL</name>
<dbReference type="Gene3D" id="1.10.8.280">
    <property type="entry name" value="ABC transporter ATPase domain-like"/>
    <property type="match status" value="1"/>
</dbReference>
<keyword evidence="6" id="KW-0227">DNA damage</keyword>
<dbReference type="GO" id="GO:0003677">
    <property type="term" value="F:DNA binding"/>
    <property type="evidence" value="ECO:0007669"/>
    <property type="project" value="UniProtKB-KW"/>
</dbReference>
<proteinExistence type="inferred from homology"/>
<evidence type="ECO:0000256" key="11">
    <source>
        <dbReference type="ARBA" id="ARBA00022881"/>
    </source>
</evidence>
<feature type="domain" description="ABC transporter" evidence="18">
    <location>
        <begin position="525"/>
        <end position="844"/>
    </location>
</feature>
<evidence type="ECO:0000256" key="8">
    <source>
        <dbReference type="ARBA" id="ARBA00022771"/>
    </source>
</evidence>
<feature type="compositionally biased region" description="Basic and acidic residues" evidence="17">
    <location>
        <begin position="515"/>
        <end position="525"/>
    </location>
</feature>
<dbReference type="Gene3D" id="3.40.50.300">
    <property type="entry name" value="P-loop containing nucleotide triphosphate hydrolases"/>
    <property type="match status" value="2"/>
</dbReference>
<evidence type="ECO:0000256" key="16">
    <source>
        <dbReference type="ARBA" id="ARBA00042156"/>
    </source>
</evidence>
<feature type="domain" description="ABC transporter" evidence="18">
    <location>
        <begin position="1"/>
        <end position="487"/>
    </location>
</feature>
<sequence>MQREFMEFRGVREHNLKGIDVALPKRKLIAVVGVSGSGKSSFVFDVLCKEAERQYLMTIGRIAEHLARPRFDSAAGLSAVVSVSQSGANSNPRSTVGTYTEIYTYLRLLYLLAGDRTCMRCQAVTPASSAAAAASGEGGPDTCRSCGAPLPALTLAHLSYNTPQGACATCKGLGEALAPDPDVLLDPKRSVVQGGILAWNKGTGRFFETSLTKAAKFYGLPFTAEDMHTPIGELHPAMIDLLLYGTNDLRLRRLRPDANPPKTAEEGRFEGAVPAVQRRFFDNPEHVMKEDSELRALMKKAVCPSCQGKRVNEQALSLAIRGADLAKTSALSMGALLERLRSWQSYYREQAIYPSIESVVRELESRCRSLLDVGLSYVSLDRPFFTLSGGEAQRVRLASSLHSELTDLVFVYDEPSSGLHPQDTMQLFRALKRLRERGNTVIVVEHDLSLLELADHIVELGPESGRNGGEIVAQGTLADLLKSERSITRRYVDGGEGTGRAYRENRRRPGSTADGRTEGNMEEKAEGKMLRLSGAYARNLKGIDVRIPLGAMTAIAGVSGSGKTTLLFEELLPRLAGRAGGCLTGAEPIGRVVVFDQDEMGRSSRSTAATYTGVFDGIRALFGARAKQQGLPYKASHFSYNVKGGRCENCLGHGTVKMDMHFMPDVHVACDVCGGRRYRPDLLAVRYRGLSIADVLELTVREAAELFAEEAAIKAKLDLLIKLGLGYLQLGQQATTLSGGEARRVKMAAELGVPADKHTLYVLDEPTTGLHPRDVELVGDALEELAGRGHTVVFIEHKPMLLGRADWLIELGPTGGEDGGYLLCEGTPEQVRTNPASQIGPYLSAACIAH</sequence>
<keyword evidence="12" id="KW-0238">DNA-binding</keyword>
<dbReference type="GO" id="GO:0006281">
    <property type="term" value="P:DNA repair"/>
    <property type="evidence" value="ECO:0007669"/>
    <property type="project" value="UniProtKB-KW"/>
</dbReference>
<dbReference type="Pfam" id="PF17755">
    <property type="entry name" value="UvrA_DNA-bind"/>
    <property type="match status" value="1"/>
</dbReference>
<evidence type="ECO:0000256" key="6">
    <source>
        <dbReference type="ARBA" id="ARBA00022763"/>
    </source>
</evidence>
<keyword evidence="5" id="KW-0547">Nucleotide-binding</keyword>
<dbReference type="PROSITE" id="PS50893">
    <property type="entry name" value="ABC_TRANSPORTER_2"/>
    <property type="match status" value="2"/>
</dbReference>
<evidence type="ECO:0000256" key="3">
    <source>
        <dbReference type="ARBA" id="ARBA00022723"/>
    </source>
</evidence>
<evidence type="ECO:0000313" key="20">
    <source>
        <dbReference type="Proteomes" id="UP000553776"/>
    </source>
</evidence>
<dbReference type="GO" id="GO:0004518">
    <property type="term" value="F:nuclease activity"/>
    <property type="evidence" value="ECO:0007669"/>
    <property type="project" value="UniProtKB-KW"/>
</dbReference>